<evidence type="ECO:0000256" key="9">
    <source>
        <dbReference type="SAM" id="MobiDB-lite"/>
    </source>
</evidence>
<dbReference type="PANTHER" id="PTHR30372:SF4">
    <property type="entry name" value="LIPID-A-DISACCHARIDE SYNTHASE, MITOCHONDRIAL-RELATED"/>
    <property type="match status" value="1"/>
</dbReference>
<dbReference type="EC" id="2.4.1.182" evidence="1"/>
<dbReference type="GO" id="GO:0009245">
    <property type="term" value="P:lipid A biosynthetic process"/>
    <property type="evidence" value="ECO:0007669"/>
    <property type="project" value="UniProtKB-KW"/>
</dbReference>
<dbReference type="OMA" id="EITSECA"/>
<keyword evidence="8" id="KW-0175">Coiled coil</keyword>
<evidence type="ECO:0000256" key="6">
    <source>
        <dbReference type="ARBA" id="ARBA00023098"/>
    </source>
</evidence>
<evidence type="ECO:0000256" key="7">
    <source>
        <dbReference type="ARBA" id="ARBA00048975"/>
    </source>
</evidence>
<evidence type="ECO:0000256" key="3">
    <source>
        <dbReference type="ARBA" id="ARBA00022556"/>
    </source>
</evidence>
<comment type="catalytic activity">
    <reaction evidence="7">
        <text>a lipid X + a UDP-2-N,3-O-bis[(3R)-3-hydroxyacyl]-alpha-D-glucosamine = a lipid A disaccharide + UDP + H(+)</text>
        <dbReference type="Rhea" id="RHEA:67828"/>
        <dbReference type="ChEBI" id="CHEBI:15378"/>
        <dbReference type="ChEBI" id="CHEBI:58223"/>
        <dbReference type="ChEBI" id="CHEBI:137748"/>
        <dbReference type="ChEBI" id="CHEBI:176338"/>
        <dbReference type="ChEBI" id="CHEBI:176343"/>
        <dbReference type="EC" id="2.4.1.182"/>
    </reaction>
</comment>
<dbReference type="GO" id="GO:0005543">
    <property type="term" value="F:phospholipid binding"/>
    <property type="evidence" value="ECO:0007669"/>
    <property type="project" value="TreeGrafter"/>
</dbReference>
<keyword evidence="3" id="KW-0441">Lipid A biosynthesis</keyword>
<evidence type="ECO:0000256" key="8">
    <source>
        <dbReference type="SAM" id="Coils"/>
    </source>
</evidence>
<dbReference type="InParanoid" id="A0A078AYK6"/>
<evidence type="ECO:0000256" key="1">
    <source>
        <dbReference type="ARBA" id="ARBA00012687"/>
    </source>
</evidence>
<keyword evidence="2" id="KW-0444">Lipid biosynthesis</keyword>
<proteinExistence type="predicted"/>
<evidence type="ECO:0000256" key="2">
    <source>
        <dbReference type="ARBA" id="ARBA00022516"/>
    </source>
</evidence>
<evidence type="ECO:0000313" key="10">
    <source>
        <dbReference type="EMBL" id="CDW87249.1"/>
    </source>
</evidence>
<dbReference type="GO" id="GO:0016020">
    <property type="term" value="C:membrane"/>
    <property type="evidence" value="ECO:0007669"/>
    <property type="project" value="GOC"/>
</dbReference>
<reference evidence="10 11" key="1">
    <citation type="submission" date="2014-06" db="EMBL/GenBank/DDBJ databases">
        <authorList>
            <person name="Swart Estienne"/>
        </authorList>
    </citation>
    <scope>NUCLEOTIDE SEQUENCE [LARGE SCALE GENOMIC DNA]</scope>
    <source>
        <strain evidence="10 11">130c</strain>
    </source>
</reference>
<evidence type="ECO:0000256" key="4">
    <source>
        <dbReference type="ARBA" id="ARBA00022676"/>
    </source>
</evidence>
<protein>
    <recommendedName>
        <fullName evidence="1">lipid-A-disaccharide synthase</fullName>
        <ecNumber evidence="1">2.4.1.182</ecNumber>
    </recommendedName>
</protein>
<keyword evidence="11" id="KW-1185">Reference proteome</keyword>
<evidence type="ECO:0000313" key="11">
    <source>
        <dbReference type="Proteomes" id="UP000039865"/>
    </source>
</evidence>
<dbReference type="Proteomes" id="UP000039865">
    <property type="component" value="Unassembled WGS sequence"/>
</dbReference>
<keyword evidence="4" id="KW-0328">Glycosyltransferase</keyword>
<dbReference type="InterPro" id="IPR003835">
    <property type="entry name" value="Glyco_trans_19"/>
</dbReference>
<feature type="compositionally biased region" description="Low complexity" evidence="9">
    <location>
        <begin position="545"/>
        <end position="557"/>
    </location>
</feature>
<dbReference type="GO" id="GO:0008915">
    <property type="term" value="F:lipid-A-disaccharide synthase activity"/>
    <property type="evidence" value="ECO:0007669"/>
    <property type="project" value="UniProtKB-EC"/>
</dbReference>
<dbReference type="OrthoDB" id="284295at2759"/>
<keyword evidence="5" id="KW-0808">Transferase</keyword>
<accession>A0A078AYK6</accession>
<dbReference type="EMBL" id="CCKQ01015436">
    <property type="protein sequence ID" value="CDW87249.1"/>
    <property type="molecule type" value="Genomic_DNA"/>
</dbReference>
<sequence length="649" mass="75227">MLGTQLKKNFSSSNGQNINKTVAILANSRSGDIVGQKIMQNLKAVSGVQDFNFFGYGGDFMRSEGLAGEIQVELDDFMGKEFTTFRKTKTYSEVQYSTKYNFVNLINKHFVLRQDNILENFKKFDVAKRVYQARPSVVINIDNEYLTFQVMEQLKTYYQNSANDLPQRHFHNKFIKDYKQWALKYFDFVHHQIPIVNPTSDGFKFPGEYVGQYLVYEAIRHIYQQNKELQPLLKEETLMINQKFFAADLEKGIEKVRDNFRQKHGIDKNATVVFFSPGNEKSEAEFCVENVRKGIKEFILKYSSPTSLSPKAPPVENYVTVISLQKGTDAEQYVKEFLAEKQWFGRVILVSNDNNEHIDAMAASDFGLSYDGQMIGAATVCHLPMMILVKMRMHHQWFSDLYNQWWNQMNIIADNNIYPELIGGEAWYGKICDTLAEWYVKPETRFDYIRKWEYFIKDALSFERIDRSAVKTRDIILADGQSYDEVKDPFRQVARHLWKDIQNYELRSGSAVDDFRPLNTSIGKLQQVAALVEQPRTRTSTLHKSPSNPESSLSRSLNDNKKESQLLRSDLATFEHKATETNNDTLKEIMEDIANLEKDFRKLQAMDINEIAFLKQQVGQLVNEKMKIEQSNVLLATRINAVEHDVGFE</sequence>
<evidence type="ECO:0000256" key="5">
    <source>
        <dbReference type="ARBA" id="ARBA00022679"/>
    </source>
</evidence>
<dbReference type="AlphaFoldDB" id="A0A078AYK6"/>
<dbReference type="PANTHER" id="PTHR30372">
    <property type="entry name" value="LIPID-A-DISACCHARIDE SYNTHASE"/>
    <property type="match status" value="1"/>
</dbReference>
<feature type="region of interest" description="Disordered" evidence="9">
    <location>
        <begin position="536"/>
        <end position="559"/>
    </location>
</feature>
<feature type="coiled-coil region" evidence="8">
    <location>
        <begin position="586"/>
        <end position="631"/>
    </location>
</feature>
<keyword evidence="6" id="KW-0443">Lipid metabolism</keyword>
<organism evidence="10 11">
    <name type="scientific">Stylonychia lemnae</name>
    <name type="common">Ciliate</name>
    <dbReference type="NCBI Taxonomy" id="5949"/>
    <lineage>
        <taxon>Eukaryota</taxon>
        <taxon>Sar</taxon>
        <taxon>Alveolata</taxon>
        <taxon>Ciliophora</taxon>
        <taxon>Intramacronucleata</taxon>
        <taxon>Spirotrichea</taxon>
        <taxon>Stichotrichia</taxon>
        <taxon>Sporadotrichida</taxon>
        <taxon>Oxytrichidae</taxon>
        <taxon>Stylonychinae</taxon>
        <taxon>Stylonychia</taxon>
    </lineage>
</organism>
<gene>
    <name evidence="10" type="primary">Contig2669.g2861</name>
    <name evidence="10" type="ORF">STYLEM_16352</name>
</gene>
<name>A0A078AYK6_STYLE</name>